<accession>A0A2N9Y860</accession>
<protein>
    <submittedName>
        <fullName evidence="1">Transcriptional regulator</fullName>
    </submittedName>
</protein>
<dbReference type="Proteomes" id="UP000230791">
    <property type="component" value="Unassembled WGS sequence"/>
</dbReference>
<reference evidence="1 2" key="1">
    <citation type="submission" date="2017-06" db="EMBL/GenBank/DDBJ databases">
        <title>Draft genome of Bartonella tribocorum C635.</title>
        <authorList>
            <person name="Hadjadj L."/>
            <person name="Jiyipong T."/>
            <person name="Diene S.M."/>
            <person name="Morand S."/>
            <person name="Rolain J.-M."/>
        </authorList>
    </citation>
    <scope>NUCLEOTIDE SEQUENCE [LARGE SCALE GENOMIC DNA]</scope>
    <source>
        <strain evidence="1 2">C635</strain>
    </source>
</reference>
<evidence type="ECO:0000313" key="2">
    <source>
        <dbReference type="Proteomes" id="UP000230791"/>
    </source>
</evidence>
<sequence>HVLCSYEEMISSKEEHILLKSFRELKPKQQKAILCLISHES</sequence>
<proteinExistence type="predicted"/>
<dbReference type="EMBL" id="NJPP01000064">
    <property type="protein sequence ID" value="PIT67893.1"/>
    <property type="molecule type" value="Genomic_DNA"/>
</dbReference>
<feature type="non-terminal residue" evidence="1">
    <location>
        <position position="1"/>
    </location>
</feature>
<organism evidence="1 2">
    <name type="scientific">Bartonella tribocorum</name>
    <dbReference type="NCBI Taxonomy" id="85701"/>
    <lineage>
        <taxon>Bacteria</taxon>
        <taxon>Pseudomonadati</taxon>
        <taxon>Pseudomonadota</taxon>
        <taxon>Alphaproteobacteria</taxon>
        <taxon>Hyphomicrobiales</taxon>
        <taxon>Bartonellaceae</taxon>
        <taxon>Bartonella</taxon>
    </lineage>
</organism>
<comment type="caution">
    <text evidence="1">The sequence shown here is derived from an EMBL/GenBank/DDBJ whole genome shotgun (WGS) entry which is preliminary data.</text>
</comment>
<dbReference type="AlphaFoldDB" id="A0A2N9Y860"/>
<name>A0A2N9Y860_9HYPH</name>
<gene>
    <name evidence="1" type="ORF">CEV08_09055</name>
</gene>
<evidence type="ECO:0000313" key="1">
    <source>
        <dbReference type="EMBL" id="PIT67893.1"/>
    </source>
</evidence>